<dbReference type="PANTHER" id="PTHR43622">
    <property type="entry name" value="3-DEHYDROQUINATE SYNTHASE"/>
    <property type="match status" value="1"/>
</dbReference>
<protein>
    <recommendedName>
        <fullName evidence="8 18">3-dehydroquinate synthase</fullName>
        <shortName evidence="18">DHQS</shortName>
        <ecNumber evidence="7 18">4.2.3.4</ecNumber>
    </recommendedName>
</protein>
<dbReference type="GO" id="GO:0008652">
    <property type="term" value="P:amino acid biosynthetic process"/>
    <property type="evidence" value="ECO:0007669"/>
    <property type="project" value="UniProtKB-KW"/>
</dbReference>
<evidence type="ECO:0000256" key="10">
    <source>
        <dbReference type="ARBA" id="ARBA00022605"/>
    </source>
</evidence>
<dbReference type="Gene3D" id="3.40.50.1970">
    <property type="match status" value="1"/>
</dbReference>
<keyword evidence="17 18" id="KW-0170">Cobalt</keyword>
<dbReference type="SUPFAM" id="SSF56796">
    <property type="entry name" value="Dehydroquinate synthase-like"/>
    <property type="match status" value="1"/>
</dbReference>
<name>A0AA88ZP53_CLONO</name>
<dbReference type="CDD" id="cd08195">
    <property type="entry name" value="DHQS"/>
    <property type="match status" value="1"/>
</dbReference>
<dbReference type="GO" id="GO:0000166">
    <property type="term" value="F:nucleotide binding"/>
    <property type="evidence" value="ECO:0007669"/>
    <property type="project" value="UniProtKB-KW"/>
</dbReference>
<dbReference type="GO" id="GO:0046872">
    <property type="term" value="F:metal ion binding"/>
    <property type="evidence" value="ECO:0007669"/>
    <property type="project" value="UniProtKB-KW"/>
</dbReference>
<evidence type="ECO:0000256" key="11">
    <source>
        <dbReference type="ARBA" id="ARBA00022723"/>
    </source>
</evidence>
<evidence type="ECO:0000256" key="9">
    <source>
        <dbReference type="ARBA" id="ARBA00022490"/>
    </source>
</evidence>
<dbReference type="HAMAP" id="MF_00110">
    <property type="entry name" value="DHQ_synthase"/>
    <property type="match status" value="1"/>
</dbReference>
<dbReference type="InterPro" id="IPR016037">
    <property type="entry name" value="DHQ_synth_AroB"/>
</dbReference>
<dbReference type="RefSeq" id="WP_039249484.1">
    <property type="nucleotide sequence ID" value="NZ_JDRX01000007.1"/>
</dbReference>
<keyword evidence="14 18" id="KW-0520">NAD</keyword>
<comment type="similarity">
    <text evidence="6 18">Belongs to the sugar phosphate cyclases superfamily. Dehydroquinate synthase family.</text>
</comment>
<dbReference type="PANTHER" id="PTHR43622:SF7">
    <property type="entry name" value="3-DEHYDROQUINATE SYNTHASE, CHLOROPLASTIC"/>
    <property type="match status" value="1"/>
</dbReference>
<dbReference type="EC" id="4.2.3.4" evidence="7 18"/>
<evidence type="ECO:0000256" key="12">
    <source>
        <dbReference type="ARBA" id="ARBA00022741"/>
    </source>
</evidence>
<feature type="binding site" evidence="18">
    <location>
        <begin position="106"/>
        <end position="110"/>
    </location>
    <ligand>
        <name>NAD(+)</name>
        <dbReference type="ChEBI" id="CHEBI:57540"/>
    </ligand>
</feature>
<comment type="cofactor">
    <cofactor evidence="18">
        <name>Co(2+)</name>
        <dbReference type="ChEBI" id="CHEBI:48828"/>
    </cofactor>
    <cofactor evidence="18">
        <name>Zn(2+)</name>
        <dbReference type="ChEBI" id="CHEBI:29105"/>
    </cofactor>
    <text evidence="18">Binds 1 divalent metal cation per subunit. Can use either Co(2+) or Zn(2+).</text>
</comment>
<comment type="caution">
    <text evidence="18">Lacks conserved residue(s) required for the propagation of feature annotation.</text>
</comment>
<comment type="subcellular location">
    <subcellularLocation>
        <location evidence="4 18">Cytoplasm</location>
    </subcellularLocation>
</comment>
<evidence type="ECO:0000256" key="17">
    <source>
        <dbReference type="ARBA" id="ARBA00023285"/>
    </source>
</evidence>
<comment type="pathway">
    <text evidence="5 18">Metabolic intermediate biosynthesis; chorismate biosynthesis; chorismate from D-erythrose 4-phosphate and phosphoenolpyruvate: step 2/7.</text>
</comment>
<dbReference type="Gene3D" id="1.20.1090.10">
    <property type="entry name" value="Dehydroquinate synthase-like - alpha domain"/>
    <property type="match status" value="1"/>
</dbReference>
<keyword evidence="9 18" id="KW-0963">Cytoplasm</keyword>
<reference evidence="21 22" key="1">
    <citation type="submission" date="2014-01" db="EMBL/GenBank/DDBJ databases">
        <title>Plasmidome dynamics in the species complex Clostridium novyi sensu lato converts strains of independent lineages into distinctly different pathogens.</title>
        <authorList>
            <person name="Skarin H."/>
            <person name="Segerman B."/>
        </authorList>
    </citation>
    <scope>NUCLEOTIDE SEQUENCE [LARGE SCALE GENOMIC DNA]</scope>
    <source>
        <strain evidence="21 22">4570</strain>
    </source>
</reference>
<feature type="domain" description="3-dehydroquinate synthase N-terminal" evidence="19">
    <location>
        <begin position="68"/>
        <end position="179"/>
    </location>
</feature>
<dbReference type="AlphaFoldDB" id="A0AA88ZP53"/>
<comment type="cofactor">
    <cofactor evidence="2 18">
        <name>NAD(+)</name>
        <dbReference type="ChEBI" id="CHEBI:57540"/>
    </cofactor>
</comment>
<evidence type="ECO:0000256" key="4">
    <source>
        <dbReference type="ARBA" id="ARBA00004496"/>
    </source>
</evidence>
<evidence type="ECO:0000256" key="6">
    <source>
        <dbReference type="ARBA" id="ARBA00005412"/>
    </source>
</evidence>
<keyword evidence="11 18" id="KW-0479">Metal-binding</keyword>
<feature type="binding site" evidence="18">
    <location>
        <position position="263"/>
    </location>
    <ligand>
        <name>Zn(2+)</name>
        <dbReference type="ChEBI" id="CHEBI:29105"/>
    </ligand>
</feature>
<feature type="binding site" evidence="18">
    <location>
        <position position="152"/>
    </location>
    <ligand>
        <name>NAD(+)</name>
        <dbReference type="ChEBI" id="CHEBI:57540"/>
    </ligand>
</feature>
<dbReference type="InterPro" id="IPR030963">
    <property type="entry name" value="DHQ_synth_fam"/>
</dbReference>
<feature type="binding site" evidence="18">
    <location>
        <position position="143"/>
    </location>
    <ligand>
        <name>NAD(+)</name>
        <dbReference type="ChEBI" id="CHEBI:57540"/>
    </ligand>
</feature>
<dbReference type="EMBL" id="JDRX01000007">
    <property type="protein sequence ID" value="KGN02622.1"/>
    <property type="molecule type" value="Genomic_DNA"/>
</dbReference>
<feature type="domain" description="3-dehydroquinate synthase C-terminal" evidence="20">
    <location>
        <begin position="182"/>
        <end position="323"/>
    </location>
</feature>
<evidence type="ECO:0000256" key="16">
    <source>
        <dbReference type="ARBA" id="ARBA00023239"/>
    </source>
</evidence>
<keyword evidence="16 18" id="KW-0456">Lyase</keyword>
<evidence type="ECO:0000256" key="1">
    <source>
        <dbReference type="ARBA" id="ARBA00001393"/>
    </source>
</evidence>
<evidence type="ECO:0000259" key="20">
    <source>
        <dbReference type="Pfam" id="PF24621"/>
    </source>
</evidence>
<keyword evidence="13 18" id="KW-0862">Zinc</keyword>
<dbReference type="Pfam" id="PF01761">
    <property type="entry name" value="DHQ_synthase"/>
    <property type="match status" value="1"/>
</dbReference>
<dbReference type="InterPro" id="IPR030960">
    <property type="entry name" value="DHQS/DOIS_N"/>
</dbReference>
<feature type="binding site" evidence="18">
    <location>
        <position position="246"/>
    </location>
    <ligand>
        <name>Zn(2+)</name>
        <dbReference type="ChEBI" id="CHEBI:29105"/>
    </ligand>
</feature>
<organism evidence="21 22">
    <name type="scientific">Clostridium novyi A str. 4570</name>
    <dbReference type="NCBI Taxonomy" id="1444290"/>
    <lineage>
        <taxon>Bacteria</taxon>
        <taxon>Bacillati</taxon>
        <taxon>Bacillota</taxon>
        <taxon>Clostridia</taxon>
        <taxon>Eubacteriales</taxon>
        <taxon>Clostridiaceae</taxon>
        <taxon>Clostridium</taxon>
    </lineage>
</organism>
<dbReference type="Proteomes" id="UP000030016">
    <property type="component" value="Unassembled WGS sequence"/>
</dbReference>
<dbReference type="InterPro" id="IPR050071">
    <property type="entry name" value="Dehydroquinate_synthase"/>
</dbReference>
<evidence type="ECO:0000256" key="13">
    <source>
        <dbReference type="ARBA" id="ARBA00022833"/>
    </source>
</evidence>
<evidence type="ECO:0000256" key="5">
    <source>
        <dbReference type="ARBA" id="ARBA00004661"/>
    </source>
</evidence>
<evidence type="ECO:0000256" key="3">
    <source>
        <dbReference type="ARBA" id="ARBA00001947"/>
    </source>
</evidence>
<evidence type="ECO:0000256" key="8">
    <source>
        <dbReference type="ARBA" id="ARBA00017684"/>
    </source>
</evidence>
<evidence type="ECO:0000256" key="14">
    <source>
        <dbReference type="ARBA" id="ARBA00023027"/>
    </source>
</evidence>
<keyword evidence="15 18" id="KW-0057">Aromatic amino acid biosynthesis</keyword>
<evidence type="ECO:0000256" key="7">
    <source>
        <dbReference type="ARBA" id="ARBA00013031"/>
    </source>
</evidence>
<comment type="catalytic activity">
    <reaction evidence="1 18">
        <text>7-phospho-2-dehydro-3-deoxy-D-arabino-heptonate = 3-dehydroquinate + phosphate</text>
        <dbReference type="Rhea" id="RHEA:21968"/>
        <dbReference type="ChEBI" id="CHEBI:32364"/>
        <dbReference type="ChEBI" id="CHEBI:43474"/>
        <dbReference type="ChEBI" id="CHEBI:58394"/>
        <dbReference type="EC" id="4.2.3.4"/>
    </reaction>
</comment>
<comment type="caution">
    <text evidence="21">The sequence shown here is derived from an EMBL/GenBank/DDBJ whole genome shotgun (WGS) entry which is preliminary data.</text>
</comment>
<comment type="function">
    <text evidence="18">Catalyzes the conversion of 3-deoxy-D-arabino-heptulosonate 7-phosphate (DAHP) to dehydroquinate (DHQ).</text>
</comment>
<proteinExistence type="inferred from homology"/>
<dbReference type="NCBIfam" id="TIGR01357">
    <property type="entry name" value="aroB"/>
    <property type="match status" value="1"/>
</dbReference>
<gene>
    <name evidence="18" type="primary">aroB</name>
    <name evidence="21" type="ORF">Z969_04980</name>
</gene>
<evidence type="ECO:0000259" key="19">
    <source>
        <dbReference type="Pfam" id="PF01761"/>
    </source>
</evidence>
<sequence>MRELKISLGENSYSILIEKGLISSIGKKISEIYNGKKVAVVTDKNVDKFYGDKIVSQLESSGFNVKKIVLNPGEKSKSVEVLLNTYDELLDFNITRGDLIIALGGGVVGDLTGFAAATLLRGIPYIQIPTSLLAQIDSSIGGKVAVDLNRGKNLVGNFYHPKAVFIDPNMLKTLDERFFYDGMAEVIKYGCIRDEQLFYNLLNYKTHEELIENMEHIIYSCCNIKREIVERDEKDTGERMLLNFGHTIGHAIEKYFNFEKYTHGEAVALGMYAITKKSEEMKLTKEGTSNLIKEILTKYNLKYDIHLEDKESILNAISLDKKNKGEFMNIVLLNEIGKSFIHKIKKEKVSDFI</sequence>
<keyword evidence="10 18" id="KW-0028">Amino-acid biosynthesis</keyword>
<dbReference type="Pfam" id="PF24621">
    <property type="entry name" value="DHQS_C"/>
    <property type="match status" value="1"/>
</dbReference>
<dbReference type="GO" id="GO:0003856">
    <property type="term" value="F:3-dehydroquinate synthase activity"/>
    <property type="evidence" value="ECO:0007669"/>
    <property type="project" value="UniProtKB-UniRule"/>
</dbReference>
<evidence type="ECO:0000256" key="2">
    <source>
        <dbReference type="ARBA" id="ARBA00001911"/>
    </source>
</evidence>
<comment type="cofactor">
    <cofactor evidence="3">
        <name>Zn(2+)</name>
        <dbReference type="ChEBI" id="CHEBI:29105"/>
    </cofactor>
</comment>
<dbReference type="GO" id="GO:0005737">
    <property type="term" value="C:cytoplasm"/>
    <property type="evidence" value="ECO:0007669"/>
    <property type="project" value="UniProtKB-SubCell"/>
</dbReference>
<dbReference type="InterPro" id="IPR056179">
    <property type="entry name" value="DHQS_C"/>
</dbReference>
<feature type="binding site" evidence="18">
    <location>
        <position position="185"/>
    </location>
    <ligand>
        <name>Zn(2+)</name>
        <dbReference type="ChEBI" id="CHEBI:29105"/>
    </ligand>
</feature>
<evidence type="ECO:0000256" key="18">
    <source>
        <dbReference type="HAMAP-Rule" id="MF_00110"/>
    </source>
</evidence>
<dbReference type="PIRSF" id="PIRSF001455">
    <property type="entry name" value="DHQ_synth"/>
    <property type="match status" value="1"/>
</dbReference>
<feature type="binding site" evidence="18">
    <location>
        <begin position="130"/>
        <end position="131"/>
    </location>
    <ligand>
        <name>NAD(+)</name>
        <dbReference type="ChEBI" id="CHEBI:57540"/>
    </ligand>
</feature>
<keyword evidence="12 18" id="KW-0547">Nucleotide-binding</keyword>
<dbReference type="GO" id="GO:0009423">
    <property type="term" value="P:chorismate biosynthetic process"/>
    <property type="evidence" value="ECO:0007669"/>
    <property type="project" value="UniProtKB-UniRule"/>
</dbReference>
<evidence type="ECO:0000256" key="15">
    <source>
        <dbReference type="ARBA" id="ARBA00023141"/>
    </source>
</evidence>
<evidence type="ECO:0000313" key="22">
    <source>
        <dbReference type="Proteomes" id="UP000030016"/>
    </source>
</evidence>
<accession>A0AA88ZP53</accession>
<dbReference type="FunFam" id="3.40.50.1970:FF:000007">
    <property type="entry name" value="Pentafunctional AROM polypeptide"/>
    <property type="match status" value="1"/>
</dbReference>
<evidence type="ECO:0000313" key="21">
    <source>
        <dbReference type="EMBL" id="KGN02622.1"/>
    </source>
</evidence>
<dbReference type="GO" id="GO:0009073">
    <property type="term" value="P:aromatic amino acid family biosynthetic process"/>
    <property type="evidence" value="ECO:0007669"/>
    <property type="project" value="UniProtKB-KW"/>
</dbReference>